<dbReference type="EMBL" id="AGNK02005985">
    <property type="status" value="NOT_ANNOTATED_CDS"/>
    <property type="molecule type" value="Genomic_DNA"/>
</dbReference>
<protein>
    <submittedName>
        <fullName evidence="3">Uncharacterized protein</fullName>
    </submittedName>
</protein>
<dbReference type="Gramene" id="KQK90893">
    <property type="protein sequence ID" value="KQK90893"/>
    <property type="gene ID" value="SETIT_038444mg"/>
</dbReference>
<reference evidence="3" key="2">
    <citation type="submission" date="2018-08" db="UniProtKB">
        <authorList>
            <consortium name="EnsemblPlants"/>
        </authorList>
    </citation>
    <scope>IDENTIFICATION</scope>
    <source>
        <strain evidence="3">Yugu1</strain>
    </source>
</reference>
<reference evidence="4" key="1">
    <citation type="journal article" date="2012" name="Nat. Biotechnol.">
        <title>Reference genome sequence of the model plant Setaria.</title>
        <authorList>
            <person name="Bennetzen J.L."/>
            <person name="Schmutz J."/>
            <person name="Wang H."/>
            <person name="Percifield R."/>
            <person name="Hawkins J."/>
            <person name="Pontaroli A.C."/>
            <person name="Estep M."/>
            <person name="Feng L."/>
            <person name="Vaughn J.N."/>
            <person name="Grimwood J."/>
            <person name="Jenkins J."/>
            <person name="Barry K."/>
            <person name="Lindquist E."/>
            <person name="Hellsten U."/>
            <person name="Deshpande S."/>
            <person name="Wang X."/>
            <person name="Wu X."/>
            <person name="Mitros T."/>
            <person name="Triplett J."/>
            <person name="Yang X."/>
            <person name="Ye C.Y."/>
            <person name="Mauro-Herrera M."/>
            <person name="Wang L."/>
            <person name="Li P."/>
            <person name="Sharma M."/>
            <person name="Sharma R."/>
            <person name="Ronald P.C."/>
            <person name="Panaud O."/>
            <person name="Kellogg E.A."/>
            <person name="Brutnell T.P."/>
            <person name="Doust A.N."/>
            <person name="Tuskan G.A."/>
            <person name="Rokhsar D."/>
            <person name="Devos K.M."/>
        </authorList>
    </citation>
    <scope>NUCLEOTIDE SEQUENCE [LARGE SCALE GENOMIC DNA]</scope>
    <source>
        <strain evidence="4">cv. Yugu1</strain>
    </source>
</reference>
<name>K4AHT7_SETIT</name>
<keyword evidence="2" id="KW-0472">Membrane</keyword>
<keyword evidence="4" id="KW-1185">Reference proteome</keyword>
<accession>K4AHT7</accession>
<dbReference type="EnsemblPlants" id="KQK90893">
    <property type="protein sequence ID" value="KQK90893"/>
    <property type="gene ID" value="SETIT_038444mg"/>
</dbReference>
<organism evidence="3 4">
    <name type="scientific">Setaria italica</name>
    <name type="common">Foxtail millet</name>
    <name type="synonym">Panicum italicum</name>
    <dbReference type="NCBI Taxonomy" id="4555"/>
    <lineage>
        <taxon>Eukaryota</taxon>
        <taxon>Viridiplantae</taxon>
        <taxon>Streptophyta</taxon>
        <taxon>Embryophyta</taxon>
        <taxon>Tracheophyta</taxon>
        <taxon>Spermatophyta</taxon>
        <taxon>Magnoliopsida</taxon>
        <taxon>Liliopsida</taxon>
        <taxon>Poales</taxon>
        <taxon>Poaceae</taxon>
        <taxon>PACMAD clade</taxon>
        <taxon>Panicoideae</taxon>
        <taxon>Panicodae</taxon>
        <taxon>Paniceae</taxon>
        <taxon>Cenchrinae</taxon>
        <taxon>Setaria</taxon>
    </lineage>
</organism>
<keyword evidence="2" id="KW-1133">Transmembrane helix</keyword>
<evidence type="ECO:0000256" key="1">
    <source>
        <dbReference type="SAM" id="MobiDB-lite"/>
    </source>
</evidence>
<keyword evidence="2" id="KW-0812">Transmembrane</keyword>
<dbReference type="InParanoid" id="K4AHT7"/>
<feature type="transmembrane region" description="Helical" evidence="2">
    <location>
        <begin position="6"/>
        <end position="22"/>
    </location>
</feature>
<feature type="region of interest" description="Disordered" evidence="1">
    <location>
        <begin position="36"/>
        <end position="60"/>
    </location>
</feature>
<dbReference type="Proteomes" id="UP000004995">
    <property type="component" value="Unassembled WGS sequence"/>
</dbReference>
<evidence type="ECO:0000313" key="4">
    <source>
        <dbReference type="Proteomes" id="UP000004995"/>
    </source>
</evidence>
<dbReference type="AlphaFoldDB" id="K4AHT7"/>
<evidence type="ECO:0000313" key="3">
    <source>
        <dbReference type="EnsemblPlants" id="KQK90893"/>
    </source>
</evidence>
<dbReference type="HOGENOM" id="CLU_2946109_0_0_1"/>
<proteinExistence type="predicted"/>
<sequence>MEDQGSGGIPVFFSVFLFLAAREMENRREMTRAAAGPGSAGALICRHASPSQNGKKLEGA</sequence>
<evidence type="ECO:0000256" key="2">
    <source>
        <dbReference type="SAM" id="Phobius"/>
    </source>
</evidence>